<evidence type="ECO:0000313" key="4">
    <source>
        <dbReference type="EMBL" id="TNM65702.1"/>
    </source>
</evidence>
<protein>
    <submittedName>
        <fullName evidence="4">DUF1254 domain-containing protein</fullName>
    </submittedName>
</protein>
<dbReference type="InterPro" id="IPR010621">
    <property type="entry name" value="DUF1214"/>
</dbReference>
<feature type="chain" id="PRO_5023095962" evidence="1">
    <location>
        <begin position="19"/>
        <end position="339"/>
    </location>
</feature>
<dbReference type="PANTHER" id="PTHR36509:SF2">
    <property type="entry name" value="BLL3101 PROTEIN"/>
    <property type="match status" value="1"/>
</dbReference>
<evidence type="ECO:0000259" key="2">
    <source>
        <dbReference type="Pfam" id="PF06742"/>
    </source>
</evidence>
<dbReference type="InterPro" id="IPR037050">
    <property type="entry name" value="DUF1254_sf"/>
</dbReference>
<name>A0A5C4XQN3_9HYPH</name>
<dbReference type="Proteomes" id="UP000311605">
    <property type="component" value="Unassembled WGS sequence"/>
</dbReference>
<gene>
    <name evidence="4" type="ORF">FHP24_05500</name>
</gene>
<keyword evidence="1" id="KW-0732">Signal</keyword>
<dbReference type="InterPro" id="IPR037049">
    <property type="entry name" value="DUF1214_C_sf"/>
</dbReference>
<dbReference type="Gene3D" id="2.60.40.1610">
    <property type="entry name" value="Domain of unknown function DUF1254"/>
    <property type="match status" value="1"/>
</dbReference>
<dbReference type="RefSeq" id="WP_139673958.1">
    <property type="nucleotide sequence ID" value="NZ_VDMN01000001.1"/>
</dbReference>
<dbReference type="InterPro" id="IPR010679">
    <property type="entry name" value="DUF1254"/>
</dbReference>
<dbReference type="Gene3D" id="2.60.120.600">
    <property type="entry name" value="Domain of unknown function DUF1214, C-terminal domain"/>
    <property type="match status" value="1"/>
</dbReference>
<dbReference type="Pfam" id="PF06742">
    <property type="entry name" value="DUF1214"/>
    <property type="match status" value="1"/>
</dbReference>
<sequence>MALSAVLLLSVGSYPASGDAVIGGTMPVTVENFSRAETDVTMAAYAKEDAFGKFMHARKPASIDDQKIVRMNRDTLYSIGVFDLDAGPVTLSLPDAGKRYMMAQVIDEDHYTHDIAYAPETKSYSKETIGTRYLVIIIRTLVDPQSETDIRDVHELQDKTKAEQASSGKFEVPNWDQSSQAKVRDALKVLGSTLQNSERMFGSKEETDPVRHLIGAAVGWGGNPSSAAIYLTSKPKDESGKAIERIIVKDVPIDGFWSISVYNGKGYFEKNDLNAYSINNLTAKPSNDGSIVVQFGGCNATTINCIPIMEDWNYTVRLYRPRPELSEGKWKFPEPELVK</sequence>
<evidence type="ECO:0000259" key="3">
    <source>
        <dbReference type="Pfam" id="PF06863"/>
    </source>
</evidence>
<reference evidence="4 5" key="1">
    <citation type="submission" date="2019-06" db="EMBL/GenBank/DDBJ databases">
        <title>The draft genome of Rhizobium smilacinae PTYR-5.</title>
        <authorList>
            <person name="Liu L."/>
            <person name="Li L."/>
            <person name="Zhang X."/>
        </authorList>
    </citation>
    <scope>NUCLEOTIDE SEQUENCE [LARGE SCALE GENOMIC DNA]</scope>
    <source>
        <strain evidence="4 5">PTYR-5</strain>
    </source>
</reference>
<accession>A0A5C4XQN3</accession>
<dbReference type="PANTHER" id="PTHR36509">
    <property type="entry name" value="BLL3101 PROTEIN"/>
    <property type="match status" value="1"/>
</dbReference>
<dbReference type="SUPFAM" id="SSF160935">
    <property type="entry name" value="VPA0735-like"/>
    <property type="match status" value="1"/>
</dbReference>
<evidence type="ECO:0000256" key="1">
    <source>
        <dbReference type="SAM" id="SignalP"/>
    </source>
</evidence>
<dbReference type="AlphaFoldDB" id="A0A5C4XQN3"/>
<feature type="signal peptide" evidence="1">
    <location>
        <begin position="1"/>
        <end position="18"/>
    </location>
</feature>
<dbReference type="EMBL" id="VDMN01000001">
    <property type="protein sequence ID" value="TNM65702.1"/>
    <property type="molecule type" value="Genomic_DNA"/>
</dbReference>
<proteinExistence type="predicted"/>
<keyword evidence="5" id="KW-1185">Reference proteome</keyword>
<comment type="caution">
    <text evidence="4">The sequence shown here is derived from an EMBL/GenBank/DDBJ whole genome shotgun (WGS) entry which is preliminary data.</text>
</comment>
<dbReference type="OrthoDB" id="9777345at2"/>
<evidence type="ECO:0000313" key="5">
    <source>
        <dbReference type="Proteomes" id="UP000311605"/>
    </source>
</evidence>
<feature type="domain" description="DUF1214" evidence="2">
    <location>
        <begin position="249"/>
        <end position="322"/>
    </location>
</feature>
<dbReference type="Pfam" id="PF06863">
    <property type="entry name" value="DUF1254"/>
    <property type="match status" value="1"/>
</dbReference>
<feature type="domain" description="DUF1254" evidence="3">
    <location>
        <begin position="52"/>
        <end position="119"/>
    </location>
</feature>
<organism evidence="4 5">
    <name type="scientific">Aliirhizobium smilacinae</name>
    <dbReference type="NCBI Taxonomy" id="1395944"/>
    <lineage>
        <taxon>Bacteria</taxon>
        <taxon>Pseudomonadati</taxon>
        <taxon>Pseudomonadota</taxon>
        <taxon>Alphaproteobacteria</taxon>
        <taxon>Hyphomicrobiales</taxon>
        <taxon>Rhizobiaceae</taxon>
        <taxon>Aliirhizobium</taxon>
    </lineage>
</organism>